<proteinExistence type="predicted"/>
<evidence type="ECO:0000313" key="3">
    <source>
        <dbReference type="Proteomes" id="UP000799757"/>
    </source>
</evidence>
<accession>A0A6A6X6W9</accession>
<feature type="region of interest" description="Disordered" evidence="1">
    <location>
        <begin position="1"/>
        <end position="21"/>
    </location>
</feature>
<organism evidence="2 3">
    <name type="scientific">Melanomma pulvis-pyrius CBS 109.77</name>
    <dbReference type="NCBI Taxonomy" id="1314802"/>
    <lineage>
        <taxon>Eukaryota</taxon>
        <taxon>Fungi</taxon>
        <taxon>Dikarya</taxon>
        <taxon>Ascomycota</taxon>
        <taxon>Pezizomycotina</taxon>
        <taxon>Dothideomycetes</taxon>
        <taxon>Pleosporomycetidae</taxon>
        <taxon>Pleosporales</taxon>
        <taxon>Melanommataceae</taxon>
        <taxon>Melanomma</taxon>
    </lineage>
</organism>
<gene>
    <name evidence="2" type="ORF">K505DRAFT_63148</name>
</gene>
<sequence length="130" mass="13812">MAMLSTLRPSGDGEESHAAPSLWARQEASLSGCSHSSSPSVAAAFLMPPLAIIHTDLAVGSIPSEHPRIVEPDFGGSHDGNTQGNQGEPMDAEVVWFCSDCGDGPYGSWQNICQNCRHVKCGSCKEEKKK</sequence>
<evidence type="ECO:0000313" key="2">
    <source>
        <dbReference type="EMBL" id="KAF2791667.1"/>
    </source>
</evidence>
<reference evidence="2" key="1">
    <citation type="journal article" date="2020" name="Stud. Mycol.">
        <title>101 Dothideomycetes genomes: a test case for predicting lifestyles and emergence of pathogens.</title>
        <authorList>
            <person name="Haridas S."/>
            <person name="Albert R."/>
            <person name="Binder M."/>
            <person name="Bloem J."/>
            <person name="Labutti K."/>
            <person name="Salamov A."/>
            <person name="Andreopoulos B."/>
            <person name="Baker S."/>
            <person name="Barry K."/>
            <person name="Bills G."/>
            <person name="Bluhm B."/>
            <person name="Cannon C."/>
            <person name="Castanera R."/>
            <person name="Culley D."/>
            <person name="Daum C."/>
            <person name="Ezra D."/>
            <person name="Gonzalez J."/>
            <person name="Henrissat B."/>
            <person name="Kuo A."/>
            <person name="Liang C."/>
            <person name="Lipzen A."/>
            <person name="Lutzoni F."/>
            <person name="Magnuson J."/>
            <person name="Mondo S."/>
            <person name="Nolan M."/>
            <person name="Ohm R."/>
            <person name="Pangilinan J."/>
            <person name="Park H.-J."/>
            <person name="Ramirez L."/>
            <person name="Alfaro M."/>
            <person name="Sun H."/>
            <person name="Tritt A."/>
            <person name="Yoshinaga Y."/>
            <person name="Zwiers L.-H."/>
            <person name="Turgeon B."/>
            <person name="Goodwin S."/>
            <person name="Spatafora J."/>
            <person name="Crous P."/>
            <person name="Grigoriev I."/>
        </authorList>
    </citation>
    <scope>NUCLEOTIDE SEQUENCE</scope>
    <source>
        <strain evidence="2">CBS 109.77</strain>
    </source>
</reference>
<dbReference type="EMBL" id="MU002007">
    <property type="protein sequence ID" value="KAF2791667.1"/>
    <property type="molecule type" value="Genomic_DNA"/>
</dbReference>
<protein>
    <submittedName>
        <fullName evidence="2">Uncharacterized protein</fullName>
    </submittedName>
</protein>
<dbReference type="AlphaFoldDB" id="A0A6A6X6W9"/>
<feature type="region of interest" description="Disordered" evidence="1">
    <location>
        <begin position="65"/>
        <end position="88"/>
    </location>
</feature>
<dbReference type="OrthoDB" id="3798923at2759"/>
<evidence type="ECO:0000256" key="1">
    <source>
        <dbReference type="SAM" id="MobiDB-lite"/>
    </source>
</evidence>
<name>A0A6A6X6W9_9PLEO</name>
<keyword evidence="3" id="KW-1185">Reference proteome</keyword>
<dbReference type="Proteomes" id="UP000799757">
    <property type="component" value="Unassembled WGS sequence"/>
</dbReference>